<comment type="caution">
    <text evidence="1">The sequence shown here is derived from an EMBL/GenBank/DDBJ whole genome shotgun (WGS) entry which is preliminary data.</text>
</comment>
<protein>
    <submittedName>
        <fullName evidence="1">Uncharacterized protein</fullName>
    </submittedName>
</protein>
<dbReference type="Proteomes" id="UP001557470">
    <property type="component" value="Unassembled WGS sequence"/>
</dbReference>
<dbReference type="EMBL" id="JAGEUA010000002">
    <property type="protein sequence ID" value="KAL1005925.1"/>
    <property type="molecule type" value="Genomic_DNA"/>
</dbReference>
<reference evidence="1 2" key="1">
    <citation type="submission" date="2024-06" db="EMBL/GenBank/DDBJ databases">
        <authorList>
            <person name="Pan Q."/>
            <person name="Wen M."/>
            <person name="Jouanno E."/>
            <person name="Zahm M."/>
            <person name="Klopp C."/>
            <person name="Cabau C."/>
            <person name="Louis A."/>
            <person name="Berthelot C."/>
            <person name="Parey E."/>
            <person name="Roest Crollius H."/>
            <person name="Montfort J."/>
            <person name="Robinson-Rechavi M."/>
            <person name="Bouchez O."/>
            <person name="Lampietro C."/>
            <person name="Lopez Roques C."/>
            <person name="Donnadieu C."/>
            <person name="Postlethwait J."/>
            <person name="Bobe J."/>
            <person name="Verreycken H."/>
            <person name="Guiguen Y."/>
        </authorList>
    </citation>
    <scope>NUCLEOTIDE SEQUENCE [LARGE SCALE GENOMIC DNA]</scope>
    <source>
        <strain evidence="1">Up_M1</strain>
        <tissue evidence="1">Testis</tissue>
    </source>
</reference>
<gene>
    <name evidence="1" type="ORF">UPYG_G00065720</name>
</gene>
<accession>A0ABD0XAX6</accession>
<dbReference type="AlphaFoldDB" id="A0ABD0XAX6"/>
<sequence length="51" mass="5969">MKLISTSAPNASFFSTDKLSQQLKPFNSQIPCPERPTWLEQRKYYVVNQIH</sequence>
<evidence type="ECO:0000313" key="1">
    <source>
        <dbReference type="EMBL" id="KAL1005925.1"/>
    </source>
</evidence>
<proteinExistence type="predicted"/>
<evidence type="ECO:0000313" key="2">
    <source>
        <dbReference type="Proteomes" id="UP001557470"/>
    </source>
</evidence>
<name>A0ABD0XAX6_UMBPY</name>
<organism evidence="1 2">
    <name type="scientific">Umbra pygmaea</name>
    <name type="common">Eastern mudminnow</name>
    <dbReference type="NCBI Taxonomy" id="75934"/>
    <lineage>
        <taxon>Eukaryota</taxon>
        <taxon>Metazoa</taxon>
        <taxon>Chordata</taxon>
        <taxon>Craniata</taxon>
        <taxon>Vertebrata</taxon>
        <taxon>Euteleostomi</taxon>
        <taxon>Actinopterygii</taxon>
        <taxon>Neopterygii</taxon>
        <taxon>Teleostei</taxon>
        <taxon>Protacanthopterygii</taxon>
        <taxon>Esociformes</taxon>
        <taxon>Umbridae</taxon>
        <taxon>Umbra</taxon>
    </lineage>
</organism>
<keyword evidence="2" id="KW-1185">Reference proteome</keyword>